<feature type="transmembrane region" description="Helical" evidence="1">
    <location>
        <begin position="17"/>
        <end position="37"/>
    </location>
</feature>
<name>A0AAD6SGA2_9AGAR</name>
<protein>
    <submittedName>
        <fullName evidence="2">Uncharacterized protein</fullName>
    </submittedName>
</protein>
<evidence type="ECO:0000313" key="2">
    <source>
        <dbReference type="EMBL" id="KAJ7026261.1"/>
    </source>
</evidence>
<feature type="transmembrane region" description="Helical" evidence="1">
    <location>
        <begin position="49"/>
        <end position="70"/>
    </location>
</feature>
<keyword evidence="3" id="KW-1185">Reference proteome</keyword>
<evidence type="ECO:0000256" key="1">
    <source>
        <dbReference type="SAM" id="Phobius"/>
    </source>
</evidence>
<evidence type="ECO:0000313" key="3">
    <source>
        <dbReference type="Proteomes" id="UP001218188"/>
    </source>
</evidence>
<gene>
    <name evidence="2" type="ORF">C8F04DRAFT_1238711</name>
</gene>
<organism evidence="2 3">
    <name type="scientific">Mycena alexandri</name>
    <dbReference type="NCBI Taxonomy" id="1745969"/>
    <lineage>
        <taxon>Eukaryota</taxon>
        <taxon>Fungi</taxon>
        <taxon>Dikarya</taxon>
        <taxon>Basidiomycota</taxon>
        <taxon>Agaricomycotina</taxon>
        <taxon>Agaricomycetes</taxon>
        <taxon>Agaricomycetidae</taxon>
        <taxon>Agaricales</taxon>
        <taxon>Marasmiineae</taxon>
        <taxon>Mycenaceae</taxon>
        <taxon>Mycena</taxon>
    </lineage>
</organism>
<keyword evidence="1" id="KW-0812">Transmembrane</keyword>
<keyword evidence="1" id="KW-1133">Transmembrane helix</keyword>
<accession>A0AAD6SGA2</accession>
<dbReference type="AlphaFoldDB" id="A0AAD6SGA2"/>
<sequence length="173" mass="18573">MPHDISGKCAPSPALRMALKVGVGSSLGVSLIGLVCDRATVAAAMGRNSLFNCLLMLLVVHLVVALTPHYGLNTWRVVEVGFLKCETSSRENVLTRLRRMKRGPSVPPARRAVQHGLSGGGFDGHQHAAALDGRSARWRADAVDKIHNEVIETHTDIRRDGAPPSLMGTVVEI</sequence>
<dbReference type="EMBL" id="JARJCM010000141">
    <property type="protein sequence ID" value="KAJ7026261.1"/>
    <property type="molecule type" value="Genomic_DNA"/>
</dbReference>
<proteinExistence type="predicted"/>
<reference evidence="2" key="1">
    <citation type="submission" date="2023-03" db="EMBL/GenBank/DDBJ databases">
        <title>Massive genome expansion in bonnet fungi (Mycena s.s.) driven by repeated elements and novel gene families across ecological guilds.</title>
        <authorList>
            <consortium name="Lawrence Berkeley National Laboratory"/>
            <person name="Harder C.B."/>
            <person name="Miyauchi S."/>
            <person name="Viragh M."/>
            <person name="Kuo A."/>
            <person name="Thoen E."/>
            <person name="Andreopoulos B."/>
            <person name="Lu D."/>
            <person name="Skrede I."/>
            <person name="Drula E."/>
            <person name="Henrissat B."/>
            <person name="Morin E."/>
            <person name="Kohler A."/>
            <person name="Barry K."/>
            <person name="LaButti K."/>
            <person name="Morin E."/>
            <person name="Salamov A."/>
            <person name="Lipzen A."/>
            <person name="Mereny Z."/>
            <person name="Hegedus B."/>
            <person name="Baldrian P."/>
            <person name="Stursova M."/>
            <person name="Weitz H."/>
            <person name="Taylor A."/>
            <person name="Grigoriev I.V."/>
            <person name="Nagy L.G."/>
            <person name="Martin F."/>
            <person name="Kauserud H."/>
        </authorList>
    </citation>
    <scope>NUCLEOTIDE SEQUENCE</scope>
    <source>
        <strain evidence="2">CBHHK200</strain>
    </source>
</reference>
<comment type="caution">
    <text evidence="2">The sequence shown here is derived from an EMBL/GenBank/DDBJ whole genome shotgun (WGS) entry which is preliminary data.</text>
</comment>
<keyword evidence="1" id="KW-0472">Membrane</keyword>
<dbReference type="Proteomes" id="UP001218188">
    <property type="component" value="Unassembled WGS sequence"/>
</dbReference>